<evidence type="ECO:0000256" key="4">
    <source>
        <dbReference type="ARBA" id="ARBA00040795"/>
    </source>
</evidence>
<dbReference type="PROSITE" id="PS50275">
    <property type="entry name" value="SAC"/>
    <property type="match status" value="1"/>
</dbReference>
<evidence type="ECO:0000256" key="5">
    <source>
        <dbReference type="ARBA" id="ARBA00041396"/>
    </source>
</evidence>
<dbReference type="GO" id="GO:0046856">
    <property type="term" value="P:phosphatidylinositol dephosphorylation"/>
    <property type="evidence" value="ECO:0007669"/>
    <property type="project" value="TreeGrafter"/>
</dbReference>
<evidence type="ECO:0000256" key="3">
    <source>
        <dbReference type="ARBA" id="ARBA00036807"/>
    </source>
</evidence>
<gene>
    <name evidence="8" type="primary">Synj1</name>
    <name evidence="8" type="ORF">Anas_00217</name>
</gene>
<dbReference type="AlphaFoldDB" id="A0A5N5TI63"/>
<feature type="domain" description="SAC" evidence="7">
    <location>
        <begin position="62"/>
        <end position="395"/>
    </location>
</feature>
<dbReference type="EC" id="3.1.3.64" evidence="1"/>
<name>A0A5N5TI63_9CRUS</name>
<evidence type="ECO:0000256" key="1">
    <source>
        <dbReference type="ARBA" id="ARBA00013038"/>
    </source>
</evidence>
<dbReference type="PANTHER" id="PTHR45662:SF2">
    <property type="entry name" value="PHOSPHATIDYLINOSITOL-3-PHOSPHATASE SAC1"/>
    <property type="match status" value="1"/>
</dbReference>
<evidence type="ECO:0000256" key="6">
    <source>
        <dbReference type="ARBA" id="ARBA00041911"/>
    </source>
</evidence>
<dbReference type="PANTHER" id="PTHR45662">
    <property type="entry name" value="PHOSPHATIDYLINOSITIDE PHOSPHATASE SAC1"/>
    <property type="match status" value="1"/>
</dbReference>
<reference evidence="8 9" key="1">
    <citation type="journal article" date="2019" name="PLoS Biol.">
        <title>Sex chromosomes control vertical transmission of feminizing Wolbachia symbionts in an isopod.</title>
        <authorList>
            <person name="Becking T."/>
            <person name="Chebbi M.A."/>
            <person name="Giraud I."/>
            <person name="Moumen B."/>
            <person name="Laverre T."/>
            <person name="Caubet Y."/>
            <person name="Peccoud J."/>
            <person name="Gilbert C."/>
            <person name="Cordaux R."/>
        </authorList>
    </citation>
    <scope>NUCLEOTIDE SEQUENCE [LARGE SCALE GENOMIC DNA]</scope>
    <source>
        <strain evidence="8">ANa2</strain>
        <tissue evidence="8">Whole body excluding digestive tract and cuticle</tissue>
    </source>
</reference>
<proteinExistence type="predicted"/>
<evidence type="ECO:0000259" key="7">
    <source>
        <dbReference type="PROSITE" id="PS50275"/>
    </source>
</evidence>
<evidence type="ECO:0000313" key="9">
    <source>
        <dbReference type="Proteomes" id="UP000326759"/>
    </source>
</evidence>
<dbReference type="GO" id="GO:0005783">
    <property type="term" value="C:endoplasmic reticulum"/>
    <property type="evidence" value="ECO:0007669"/>
    <property type="project" value="TreeGrafter"/>
</dbReference>
<comment type="catalytic activity">
    <reaction evidence="3">
        <text>a 1,2-diacyl-sn-glycero-3-phospho-(1D-myo-inositol 4-phosphate) + H2O = a 1,2-diacyl-sn-glycero-3-phospho-(1D-myo-inositol) + phosphate</text>
        <dbReference type="Rhea" id="RHEA:55652"/>
        <dbReference type="ChEBI" id="CHEBI:15377"/>
        <dbReference type="ChEBI" id="CHEBI:43474"/>
        <dbReference type="ChEBI" id="CHEBI:57880"/>
        <dbReference type="ChEBI" id="CHEBI:58178"/>
    </reaction>
    <physiologicalReaction direction="left-to-right" evidence="3">
        <dbReference type="Rhea" id="RHEA:55653"/>
    </physiologicalReaction>
</comment>
<protein>
    <recommendedName>
        <fullName evidence="4">Phosphatidylinositol-3-phosphatase SAC1</fullName>
        <ecNumber evidence="1">3.1.3.64</ecNumber>
    </recommendedName>
    <alternativeName>
        <fullName evidence="6">Phosphatidylinositol-4-phosphate phosphatase</fullName>
    </alternativeName>
    <alternativeName>
        <fullName evidence="5">Suppressor of actin mutations 1-like protein</fullName>
    </alternativeName>
</protein>
<dbReference type="Pfam" id="PF02383">
    <property type="entry name" value="Syja_N"/>
    <property type="match status" value="1"/>
</dbReference>
<keyword evidence="9" id="KW-1185">Reference proteome</keyword>
<dbReference type="Proteomes" id="UP000326759">
    <property type="component" value="Unassembled WGS sequence"/>
</dbReference>
<comment type="catalytic activity">
    <reaction evidence="2">
        <text>a 1,2-diacyl-sn-glycero-3-phospho-(1D-myo-inositol-3-phosphate) + H2O = a 1,2-diacyl-sn-glycero-3-phospho-(1D-myo-inositol) + phosphate</text>
        <dbReference type="Rhea" id="RHEA:12316"/>
        <dbReference type="ChEBI" id="CHEBI:15377"/>
        <dbReference type="ChEBI" id="CHEBI:43474"/>
        <dbReference type="ChEBI" id="CHEBI:57880"/>
        <dbReference type="ChEBI" id="CHEBI:58088"/>
        <dbReference type="EC" id="3.1.3.64"/>
    </reaction>
    <physiologicalReaction direction="left-to-right" evidence="2">
        <dbReference type="Rhea" id="RHEA:12317"/>
    </physiologicalReaction>
</comment>
<organism evidence="8 9">
    <name type="scientific">Armadillidium nasatum</name>
    <dbReference type="NCBI Taxonomy" id="96803"/>
    <lineage>
        <taxon>Eukaryota</taxon>
        <taxon>Metazoa</taxon>
        <taxon>Ecdysozoa</taxon>
        <taxon>Arthropoda</taxon>
        <taxon>Crustacea</taxon>
        <taxon>Multicrustacea</taxon>
        <taxon>Malacostraca</taxon>
        <taxon>Eumalacostraca</taxon>
        <taxon>Peracarida</taxon>
        <taxon>Isopoda</taxon>
        <taxon>Oniscidea</taxon>
        <taxon>Crinocheta</taxon>
        <taxon>Armadillidiidae</taxon>
        <taxon>Armadillidium</taxon>
    </lineage>
</organism>
<comment type="caution">
    <text evidence="8">The sequence shown here is derived from an EMBL/GenBank/DDBJ whole genome shotgun (WGS) entry which is preliminary data.</text>
</comment>
<feature type="non-terminal residue" evidence="8">
    <location>
        <position position="1"/>
    </location>
</feature>
<sequence>QEVSWEAENTQLYLMVVTRCIKVCNFENSAICKIQDVDIISLQSVRPQNQKQQDEEPWIRELKKLVGNESFYFSVALSGNEAFDITLCAQRRARGATTDNRFFWNRMLHLHPKRFGIDTDKWLVKVICGSIEFCTLYMNNHTPKVLIISRLSCERAGTRFNVRGVNDAGHVANFVETEQLIHIDSLDNMVLSYIQIRGTVPLFWEQPGLNVGSHKVKMSREPEVSVQAFRKHVRFIREKYGRFVVLNLLGTGVTGKRQGEAALSHLFQLQHLNCQWSKSETHIVFDFHQECRGGSAEALNKKLKPQINQHIDEFGFFFCRNGKIEKVQSGVMRTNCLDCLDRTNRVQSFLAIDILQRKLELMGVANNGVIVQRFTSKLEEMWKDNGNKISQNYAGTGALQGSKLIDGARSAGRMIQNNLLDNSKQEAIDIFLHGNLLNNYLATLSRTLLPPSYLYAPLNVLKQTCERSSEYCDSIPFRVAVGTYNVNGGKHFRSLAYKHLSLDDWLLDSQKNEGKNPKGTYKLKVITRDIRLRNVCARFYSLIIVIKWKDG</sequence>
<dbReference type="GO" id="GO:0043812">
    <property type="term" value="F:phosphatidylinositol-4-phosphate phosphatase activity"/>
    <property type="evidence" value="ECO:0007669"/>
    <property type="project" value="TreeGrafter"/>
</dbReference>
<dbReference type="GO" id="GO:0004438">
    <property type="term" value="F:phosphatidylinositol-3-phosphate phosphatase activity"/>
    <property type="evidence" value="ECO:0007669"/>
    <property type="project" value="UniProtKB-EC"/>
</dbReference>
<dbReference type="OrthoDB" id="1925875at2759"/>
<dbReference type="EMBL" id="SEYY01000963">
    <property type="protein sequence ID" value="KAB7506171.1"/>
    <property type="molecule type" value="Genomic_DNA"/>
</dbReference>
<dbReference type="InterPro" id="IPR002013">
    <property type="entry name" value="SAC_dom"/>
</dbReference>
<evidence type="ECO:0000313" key="8">
    <source>
        <dbReference type="EMBL" id="KAB7506171.1"/>
    </source>
</evidence>
<accession>A0A5N5TI63</accession>
<evidence type="ECO:0000256" key="2">
    <source>
        <dbReference type="ARBA" id="ARBA00036631"/>
    </source>
</evidence>